<evidence type="ECO:0000313" key="2">
    <source>
        <dbReference type="Proteomes" id="UP000694005"/>
    </source>
</evidence>
<gene>
    <name evidence="1" type="ORF">BRAPAZ1V2_A09P64660.2</name>
</gene>
<feature type="non-terminal residue" evidence="1">
    <location>
        <position position="88"/>
    </location>
</feature>
<protein>
    <submittedName>
        <fullName evidence="1">Uncharacterized protein</fullName>
    </submittedName>
</protein>
<evidence type="ECO:0000313" key="1">
    <source>
        <dbReference type="EMBL" id="CAG7865999.1"/>
    </source>
</evidence>
<proteinExistence type="predicted"/>
<reference evidence="1 2" key="1">
    <citation type="submission" date="2021-07" db="EMBL/GenBank/DDBJ databases">
        <authorList>
            <consortium name="Genoscope - CEA"/>
            <person name="William W."/>
        </authorList>
    </citation>
    <scope>NUCLEOTIDE SEQUENCE [LARGE SCALE GENOMIC DNA]</scope>
</reference>
<sequence>SERSEDIKTLAKSNIILSLFFSRPDTQVIYIEPTTGILRYNGNGIAARLASLKQKLLCIVIYETYENKHAKEGVSKIALNQKYSNSPN</sequence>
<dbReference type="EMBL" id="LS974625">
    <property type="protein sequence ID" value="CAG7865999.1"/>
    <property type="molecule type" value="Genomic_DNA"/>
</dbReference>
<name>A0A8D9CZ77_BRACM</name>
<dbReference type="Proteomes" id="UP000694005">
    <property type="component" value="Chromosome A09"/>
</dbReference>
<dbReference type="AlphaFoldDB" id="A0A8D9CZ77"/>
<organism evidence="1 2">
    <name type="scientific">Brassica campestris</name>
    <name type="common">Field mustard</name>
    <dbReference type="NCBI Taxonomy" id="3711"/>
    <lineage>
        <taxon>Eukaryota</taxon>
        <taxon>Viridiplantae</taxon>
        <taxon>Streptophyta</taxon>
        <taxon>Embryophyta</taxon>
        <taxon>Tracheophyta</taxon>
        <taxon>Spermatophyta</taxon>
        <taxon>Magnoliopsida</taxon>
        <taxon>eudicotyledons</taxon>
        <taxon>Gunneridae</taxon>
        <taxon>Pentapetalae</taxon>
        <taxon>rosids</taxon>
        <taxon>malvids</taxon>
        <taxon>Brassicales</taxon>
        <taxon>Brassicaceae</taxon>
        <taxon>Brassiceae</taxon>
        <taxon>Brassica</taxon>
    </lineage>
</organism>
<dbReference type="Gramene" id="A09p64660.2_BraZ1">
    <property type="protein sequence ID" value="A09p64660.2_BraZ1.CDS"/>
    <property type="gene ID" value="A09g64660.2_BraZ1"/>
</dbReference>
<accession>A0A8D9CZ77</accession>